<proteinExistence type="predicted"/>
<evidence type="ECO:0000256" key="9">
    <source>
        <dbReference type="PROSITE-ProRule" id="PRU10141"/>
    </source>
</evidence>
<evidence type="ECO:0000256" key="1">
    <source>
        <dbReference type="ARBA" id="ARBA00012513"/>
    </source>
</evidence>
<accession>A0A8K1CUE0</accession>
<dbReference type="InterPro" id="IPR000719">
    <property type="entry name" value="Prot_kinase_dom"/>
</dbReference>
<dbReference type="InterPro" id="IPR011009">
    <property type="entry name" value="Kinase-like_dom_sf"/>
</dbReference>
<name>A0A8K1CUE0_PYTOL</name>
<dbReference type="Pfam" id="PF00069">
    <property type="entry name" value="Pkinase"/>
    <property type="match status" value="1"/>
</dbReference>
<sequence>MGNVQQYIGKRVEVGQYQVEVVKYIGEGGSSFIFLVKDVQRESARPMVLKRLVAENDAAYVWIQREIEMHQRFRHPQVVEFYASQSVRKGRTEREVFILMEYCPLGHLHENLTKMGEKRFKEKDLLRLFRSLCVPVNLLHHNDPPIAHRDLKLENFLMAPNGVYKLCDFGSCVEGPQSLKTKEDRVRETEHVLKRTTAMYRSPELADVDGTAMFGSGELTEAVDIWAMGCVLYTLAFFKPPFPPEGLRTERYTIPKESKFSADLHQLIARMLQADVERRATMDHVIECIDALMGDRPLPKNLGAASPRKAPPASAAPKKPATASGPSSRENSSGAAGGVKKTTEARKESVPAQKPASDLLEIDFNPTITAPPPLKTASSGSDPFGAGAGWTNAAPAGGFADFASFPASPSKFGAMTTPMPTPVPSGSSSFDAFGFPASPVKTTPPQQQQQHYPTGMTQPQGYGFGAAPAPPAAPVDPFEGLGGLGGTASAPHAAYPRGPGQPPHQIYQQGFQGMPQQQQPMWGQQQQQQPMWGHNGGNPGYPRGY</sequence>
<comment type="catalytic activity">
    <reaction evidence="7">
        <text>L-threonyl-[protein] + ATP = O-phospho-L-threonyl-[protein] + ADP + H(+)</text>
        <dbReference type="Rhea" id="RHEA:46608"/>
        <dbReference type="Rhea" id="RHEA-COMP:11060"/>
        <dbReference type="Rhea" id="RHEA-COMP:11605"/>
        <dbReference type="ChEBI" id="CHEBI:15378"/>
        <dbReference type="ChEBI" id="CHEBI:30013"/>
        <dbReference type="ChEBI" id="CHEBI:30616"/>
        <dbReference type="ChEBI" id="CHEBI:61977"/>
        <dbReference type="ChEBI" id="CHEBI:456216"/>
        <dbReference type="EC" id="2.7.11.1"/>
    </reaction>
</comment>
<feature type="binding site" evidence="9">
    <location>
        <position position="50"/>
    </location>
    <ligand>
        <name>ATP</name>
        <dbReference type="ChEBI" id="CHEBI:30616"/>
    </ligand>
</feature>
<feature type="region of interest" description="Disordered" evidence="10">
    <location>
        <begin position="300"/>
        <end position="382"/>
    </location>
</feature>
<dbReference type="EC" id="2.7.11.1" evidence="1"/>
<dbReference type="EMBL" id="SPLM01000001">
    <property type="protein sequence ID" value="TMW69714.1"/>
    <property type="molecule type" value="Genomic_DNA"/>
</dbReference>
<dbReference type="PROSITE" id="PS50011">
    <property type="entry name" value="PROTEIN_KINASE_DOM"/>
    <property type="match status" value="1"/>
</dbReference>
<evidence type="ECO:0000259" key="11">
    <source>
        <dbReference type="PROSITE" id="PS50011"/>
    </source>
</evidence>
<keyword evidence="4 9" id="KW-0547">Nucleotide-binding</keyword>
<reference evidence="12" key="1">
    <citation type="submission" date="2019-03" db="EMBL/GenBank/DDBJ databases">
        <title>Long read genome sequence of the mycoparasitic Pythium oligandrum ATCC 38472 isolated from sugarbeet rhizosphere.</title>
        <authorList>
            <person name="Gaulin E."/>
        </authorList>
    </citation>
    <scope>NUCLEOTIDE SEQUENCE</scope>
    <source>
        <strain evidence="12">ATCC 38472_TT</strain>
    </source>
</reference>
<dbReference type="PROSITE" id="PS00107">
    <property type="entry name" value="PROTEIN_KINASE_ATP"/>
    <property type="match status" value="1"/>
</dbReference>
<evidence type="ECO:0000313" key="12">
    <source>
        <dbReference type="EMBL" id="TMW69714.1"/>
    </source>
</evidence>
<keyword evidence="6 9" id="KW-0067">ATP-binding</keyword>
<evidence type="ECO:0000256" key="6">
    <source>
        <dbReference type="ARBA" id="ARBA00022840"/>
    </source>
</evidence>
<keyword evidence="3" id="KW-0808">Transferase</keyword>
<feature type="region of interest" description="Disordered" evidence="10">
    <location>
        <begin position="487"/>
        <end position="545"/>
    </location>
</feature>
<feature type="compositionally biased region" description="Low complexity" evidence="10">
    <location>
        <begin position="508"/>
        <end position="531"/>
    </location>
</feature>
<feature type="compositionally biased region" description="Low complexity" evidence="10">
    <location>
        <begin position="304"/>
        <end position="328"/>
    </location>
</feature>
<keyword evidence="5" id="KW-0418">Kinase</keyword>
<dbReference type="GO" id="GO:0005524">
    <property type="term" value="F:ATP binding"/>
    <property type="evidence" value="ECO:0007669"/>
    <property type="project" value="UniProtKB-UniRule"/>
</dbReference>
<evidence type="ECO:0000256" key="8">
    <source>
        <dbReference type="ARBA" id="ARBA00048679"/>
    </source>
</evidence>
<evidence type="ECO:0000313" key="13">
    <source>
        <dbReference type="Proteomes" id="UP000794436"/>
    </source>
</evidence>
<evidence type="ECO:0000256" key="4">
    <source>
        <dbReference type="ARBA" id="ARBA00022741"/>
    </source>
</evidence>
<evidence type="ECO:0000256" key="5">
    <source>
        <dbReference type="ARBA" id="ARBA00022777"/>
    </source>
</evidence>
<dbReference type="InterPro" id="IPR017441">
    <property type="entry name" value="Protein_kinase_ATP_BS"/>
</dbReference>
<protein>
    <recommendedName>
        <fullName evidence="1">non-specific serine/threonine protein kinase</fullName>
        <ecNumber evidence="1">2.7.11.1</ecNumber>
    </recommendedName>
</protein>
<evidence type="ECO:0000256" key="3">
    <source>
        <dbReference type="ARBA" id="ARBA00022679"/>
    </source>
</evidence>
<keyword evidence="2" id="KW-0723">Serine/threonine-protein kinase</keyword>
<keyword evidence="13" id="KW-1185">Reference proteome</keyword>
<dbReference type="PROSITE" id="PS00108">
    <property type="entry name" value="PROTEIN_KINASE_ST"/>
    <property type="match status" value="1"/>
</dbReference>
<dbReference type="Gene3D" id="1.10.510.10">
    <property type="entry name" value="Transferase(Phosphotransferase) domain 1"/>
    <property type="match status" value="1"/>
</dbReference>
<dbReference type="OrthoDB" id="2018507at2759"/>
<dbReference type="GO" id="GO:0004674">
    <property type="term" value="F:protein serine/threonine kinase activity"/>
    <property type="evidence" value="ECO:0007669"/>
    <property type="project" value="UniProtKB-KW"/>
</dbReference>
<organism evidence="12 13">
    <name type="scientific">Pythium oligandrum</name>
    <name type="common">Mycoparasitic fungus</name>
    <dbReference type="NCBI Taxonomy" id="41045"/>
    <lineage>
        <taxon>Eukaryota</taxon>
        <taxon>Sar</taxon>
        <taxon>Stramenopiles</taxon>
        <taxon>Oomycota</taxon>
        <taxon>Peronosporomycetes</taxon>
        <taxon>Pythiales</taxon>
        <taxon>Pythiaceae</taxon>
        <taxon>Pythium</taxon>
    </lineage>
</organism>
<dbReference type="AlphaFoldDB" id="A0A8K1CUE0"/>
<dbReference type="PANTHER" id="PTHR22967:SF57">
    <property type="entry name" value="AUXILIN, ISOFORM A-RELATED"/>
    <property type="match status" value="1"/>
</dbReference>
<comment type="caution">
    <text evidence="12">The sequence shown here is derived from an EMBL/GenBank/DDBJ whole genome shotgun (WGS) entry which is preliminary data.</text>
</comment>
<dbReference type="InterPro" id="IPR008271">
    <property type="entry name" value="Ser/Thr_kinase_AS"/>
</dbReference>
<evidence type="ECO:0000256" key="2">
    <source>
        <dbReference type="ARBA" id="ARBA00022527"/>
    </source>
</evidence>
<evidence type="ECO:0000256" key="10">
    <source>
        <dbReference type="SAM" id="MobiDB-lite"/>
    </source>
</evidence>
<comment type="catalytic activity">
    <reaction evidence="8">
        <text>L-seryl-[protein] + ATP = O-phospho-L-seryl-[protein] + ADP + H(+)</text>
        <dbReference type="Rhea" id="RHEA:17989"/>
        <dbReference type="Rhea" id="RHEA-COMP:9863"/>
        <dbReference type="Rhea" id="RHEA-COMP:11604"/>
        <dbReference type="ChEBI" id="CHEBI:15378"/>
        <dbReference type="ChEBI" id="CHEBI:29999"/>
        <dbReference type="ChEBI" id="CHEBI:30616"/>
        <dbReference type="ChEBI" id="CHEBI:83421"/>
        <dbReference type="ChEBI" id="CHEBI:456216"/>
        <dbReference type="EC" id="2.7.11.1"/>
    </reaction>
</comment>
<evidence type="ECO:0000256" key="7">
    <source>
        <dbReference type="ARBA" id="ARBA00047899"/>
    </source>
</evidence>
<feature type="domain" description="Protein kinase" evidence="11">
    <location>
        <begin position="19"/>
        <end position="293"/>
    </location>
</feature>
<dbReference type="SUPFAM" id="SSF56112">
    <property type="entry name" value="Protein kinase-like (PK-like)"/>
    <property type="match status" value="1"/>
</dbReference>
<dbReference type="GO" id="GO:0005737">
    <property type="term" value="C:cytoplasm"/>
    <property type="evidence" value="ECO:0007669"/>
    <property type="project" value="TreeGrafter"/>
</dbReference>
<dbReference type="PANTHER" id="PTHR22967">
    <property type="entry name" value="SERINE/THREONINE PROTEIN KINASE"/>
    <property type="match status" value="1"/>
</dbReference>
<gene>
    <name evidence="12" type="ORF">Poli38472_001870</name>
</gene>
<dbReference type="SMART" id="SM00220">
    <property type="entry name" value="S_TKc"/>
    <property type="match status" value="1"/>
</dbReference>
<dbReference type="Proteomes" id="UP000794436">
    <property type="component" value="Unassembled WGS sequence"/>
</dbReference>